<feature type="region of interest" description="Disordered" evidence="2">
    <location>
        <begin position="993"/>
        <end position="1031"/>
    </location>
</feature>
<evidence type="ECO:0000256" key="1">
    <source>
        <dbReference type="ARBA" id="ARBA00023012"/>
    </source>
</evidence>
<keyword evidence="5" id="KW-0067">ATP-binding</keyword>
<dbReference type="Gene3D" id="1.10.10.10">
    <property type="entry name" value="Winged helix-like DNA-binding domain superfamily/Winged helix DNA-binding domain"/>
    <property type="match status" value="1"/>
</dbReference>
<name>A0ABW0D1V6_STRFI</name>
<dbReference type="InterPro" id="IPR036388">
    <property type="entry name" value="WH-like_DNA-bd_sf"/>
</dbReference>
<evidence type="ECO:0000313" key="5">
    <source>
        <dbReference type="EMBL" id="MFC5223501.1"/>
    </source>
</evidence>
<dbReference type="PANTHER" id="PTHR35807">
    <property type="entry name" value="TRANSCRIPTIONAL REGULATOR REDD-RELATED"/>
    <property type="match status" value="1"/>
</dbReference>
<comment type="caution">
    <text evidence="5">The sequence shown here is derived from an EMBL/GenBank/DDBJ whole genome shotgun (WGS) entry which is preliminary data.</text>
</comment>
<dbReference type="InterPro" id="IPR011990">
    <property type="entry name" value="TPR-like_helical_dom_sf"/>
</dbReference>
<organism evidence="5 6">
    <name type="scientific">Streptomyces fimbriatus</name>
    <dbReference type="NCBI Taxonomy" id="68197"/>
    <lineage>
        <taxon>Bacteria</taxon>
        <taxon>Bacillati</taxon>
        <taxon>Actinomycetota</taxon>
        <taxon>Actinomycetes</taxon>
        <taxon>Kitasatosporales</taxon>
        <taxon>Streptomycetaceae</taxon>
        <taxon>Streptomyces</taxon>
    </lineage>
</organism>
<dbReference type="InterPro" id="IPR027417">
    <property type="entry name" value="P-loop_NTPase"/>
</dbReference>
<feature type="region of interest" description="Disordered" evidence="2">
    <location>
        <begin position="247"/>
        <end position="268"/>
    </location>
</feature>
<dbReference type="SUPFAM" id="SSF48452">
    <property type="entry name" value="TPR-like"/>
    <property type="match status" value="1"/>
</dbReference>
<dbReference type="InterPro" id="IPR005158">
    <property type="entry name" value="BTAD"/>
</dbReference>
<gene>
    <name evidence="5" type="ORF">ACFPN6_02570</name>
</gene>
<dbReference type="InterPro" id="IPR016032">
    <property type="entry name" value="Sig_transdc_resp-reg_C-effctor"/>
</dbReference>
<feature type="compositionally biased region" description="Gly residues" evidence="2">
    <location>
        <begin position="1001"/>
        <end position="1017"/>
    </location>
</feature>
<dbReference type="SUPFAM" id="SSF52540">
    <property type="entry name" value="P-loop containing nucleoside triphosphate hydrolases"/>
    <property type="match status" value="1"/>
</dbReference>
<dbReference type="SUPFAM" id="SSF46894">
    <property type="entry name" value="C-terminal effector domain of the bipartite response regulators"/>
    <property type="match status" value="1"/>
</dbReference>
<keyword evidence="5" id="KW-0547">Nucleotide-binding</keyword>
<feature type="domain" description="Bacterial transcriptional activator" evidence="4">
    <location>
        <begin position="101"/>
        <end position="241"/>
    </location>
</feature>
<evidence type="ECO:0000256" key="2">
    <source>
        <dbReference type="SAM" id="MobiDB-lite"/>
    </source>
</evidence>
<dbReference type="Proteomes" id="UP001596156">
    <property type="component" value="Unassembled WGS sequence"/>
</dbReference>
<dbReference type="GO" id="GO:0005524">
    <property type="term" value="F:ATP binding"/>
    <property type="evidence" value="ECO:0007669"/>
    <property type="project" value="UniProtKB-KW"/>
</dbReference>
<dbReference type="Pfam" id="PF13191">
    <property type="entry name" value="AAA_16"/>
    <property type="match status" value="1"/>
</dbReference>
<dbReference type="InterPro" id="IPR051677">
    <property type="entry name" value="AfsR-DnrI-RedD_regulator"/>
</dbReference>
<dbReference type="InterPro" id="IPR041664">
    <property type="entry name" value="AAA_16"/>
</dbReference>
<dbReference type="SMART" id="SM00382">
    <property type="entry name" value="AAA"/>
    <property type="match status" value="1"/>
</dbReference>
<dbReference type="SMART" id="SM01043">
    <property type="entry name" value="BTAD"/>
    <property type="match status" value="1"/>
</dbReference>
<dbReference type="Gene3D" id="1.25.40.10">
    <property type="entry name" value="Tetratricopeptide repeat domain"/>
    <property type="match status" value="1"/>
</dbReference>
<dbReference type="Gene3D" id="3.40.50.300">
    <property type="entry name" value="P-loop containing nucleotide triphosphate hydrolases"/>
    <property type="match status" value="1"/>
</dbReference>
<proteinExistence type="predicted"/>
<dbReference type="InterPro" id="IPR003593">
    <property type="entry name" value="AAA+_ATPase"/>
</dbReference>
<reference evidence="6" key="1">
    <citation type="journal article" date="2019" name="Int. J. Syst. Evol. Microbiol.">
        <title>The Global Catalogue of Microorganisms (GCM) 10K type strain sequencing project: providing services to taxonomists for standard genome sequencing and annotation.</title>
        <authorList>
            <consortium name="The Broad Institute Genomics Platform"/>
            <consortium name="The Broad Institute Genome Sequencing Center for Infectious Disease"/>
            <person name="Wu L."/>
            <person name="Ma J."/>
        </authorList>
    </citation>
    <scope>NUCLEOTIDE SEQUENCE [LARGE SCALE GENOMIC DNA]</scope>
    <source>
        <strain evidence="6">CCM 8479</strain>
    </source>
</reference>
<feature type="domain" description="AAA+ ATPase" evidence="3">
    <location>
        <begin position="286"/>
        <end position="463"/>
    </location>
</feature>
<evidence type="ECO:0000313" key="6">
    <source>
        <dbReference type="Proteomes" id="UP001596156"/>
    </source>
</evidence>
<keyword evidence="1" id="KW-0902">Two-component regulatory system</keyword>
<evidence type="ECO:0000259" key="4">
    <source>
        <dbReference type="SMART" id="SM01043"/>
    </source>
</evidence>
<sequence>MRDVAVRVLGRFRMGPVEGPLWRPASARAESLLGYLALHRDEPHPRGRLAGLLWPESSEAQARTNLRHLLHTLRGAVPDVDHVLEITARTVAWRAGAACALDVTAFESALGRARSLPAGRRAPALAEAVAAYTGELLADCDDAWVVPERERLRTEFTDALEELAVLAHRSGDHRAAVGHLERLVQEDPVRESAHRELMRVHAALGDRARAVRAYHACVAVLERELGVAPSPQTRAVYAALLSPPRPASSAALPDRPAPPPGDPALVGRTAQRRRLTEAWHTARTGRPGLVLLTGDPGIGKTRLAEDFAARAARRGAVTATARAYAAEGRLAYAPVVAWLRTPALRAAVDRLDAGLRGELSRLLPELAVTGPPEILPPDEQRQRLFGAVARAVDAVGRPVLLLADDLHRFDEESLRLLHFLVRGVPQGHGGRLLVVGTARPEEADPGHPLHEVLDGLRALGRCTELELGPLTREETAALVHRLTGTDTGADRLHTDSEGNPLFLVETLRAGGPAHGGLTPRVQAVIGARLAQLSAGAAGLLGVAATIGREFTADVLGAAAGTDEPTLIAGLDELWRRRIVREHGLDAYDFAHEKIREVAYATLSPALRRRHHRRVAEALARPGEATPDEVCGQIADHYRRAGDPLAAVPWALRAADAACRLHADSQAIGLLDRTARLLREQPPSPRRDTLELRLLTALPAPLGRVEGYASTTLSAVHTRALELSARLGTELAPPLVRSLALASTVGSDFAAARRYGERLLARGRESGDDVLIVEGAYVLGIAAFWQARFTTARENFELAVRHYRPERRALHLLRYAQDPRAVCQSRLANTLWFLGRPAAEAIAVRDAALAYADETGHAFTRIVARVFAGVLALDMGDEESLREHVRTLRELGPGCPAPQVWMPLEAFCGYVDVLDGHAERGVRRCRGVIAALPGIQPAPGMRAVLHRVLLAAAEAAKDTEEARRAAERLLEMGGAAAVWREEALRARERLRAADAARERPVTGGGVRGGTGPAGGGPVAGDAARGGPVTGGR</sequence>
<dbReference type="EMBL" id="JBHSKL010000003">
    <property type="protein sequence ID" value="MFC5223501.1"/>
    <property type="molecule type" value="Genomic_DNA"/>
</dbReference>
<keyword evidence="6" id="KW-1185">Reference proteome</keyword>
<dbReference type="RefSeq" id="WP_344643108.1">
    <property type="nucleotide sequence ID" value="NZ_BAAASS010000003.1"/>
</dbReference>
<dbReference type="Pfam" id="PF03704">
    <property type="entry name" value="BTAD"/>
    <property type="match status" value="1"/>
</dbReference>
<protein>
    <submittedName>
        <fullName evidence="5">ATP-binding protein</fullName>
    </submittedName>
</protein>
<evidence type="ECO:0000259" key="3">
    <source>
        <dbReference type="SMART" id="SM00382"/>
    </source>
</evidence>
<accession>A0ABW0D1V6</accession>